<evidence type="ECO:0000256" key="1">
    <source>
        <dbReference type="ARBA" id="ARBA00004429"/>
    </source>
</evidence>
<keyword evidence="3" id="KW-0813">Transport</keyword>
<evidence type="ECO:0000313" key="6">
    <source>
        <dbReference type="Proteomes" id="UP000031971"/>
    </source>
</evidence>
<comment type="similarity">
    <text evidence="2">Belongs to the ABC-2 integral membrane protein family.</text>
</comment>
<sequence length="118" mass="12985">MPVVILPLVIFAFSTGLVLSYMAVPFRDVPHLLQLFLMTNFWAIPITYHWSMVSDPTLSLLVKWHPLALLLAPIQVTLQSGSQPSMAVTTAAFSIAIVALAAALVLNALKRRTFILQI</sequence>
<evidence type="ECO:0000313" key="5">
    <source>
        <dbReference type="EMBL" id="KIL99585.1"/>
    </source>
</evidence>
<dbReference type="AlphaFoldDB" id="A0A0C2YY69"/>
<reference evidence="5 6" key="1">
    <citation type="submission" date="2015-01" db="EMBL/GenBank/DDBJ databases">
        <title>Genome Sequence of Magnetospirillum magnetotacticum Strain MS-1.</title>
        <authorList>
            <person name="Marinov G.K."/>
            <person name="Smalley M.D."/>
            <person name="DeSalvo G."/>
        </authorList>
    </citation>
    <scope>NUCLEOTIDE SEQUENCE [LARGE SCALE GENOMIC DNA]</scope>
    <source>
        <strain evidence="5 6">MS-1</strain>
    </source>
</reference>
<dbReference type="EMBL" id="JXSL01000023">
    <property type="protein sequence ID" value="KIL99585.1"/>
    <property type="molecule type" value="Genomic_DNA"/>
</dbReference>
<dbReference type="Proteomes" id="UP000031971">
    <property type="component" value="Unassembled WGS sequence"/>
</dbReference>
<dbReference type="PANTHER" id="PTHR30413">
    <property type="entry name" value="INNER MEMBRANE TRANSPORT PERMEASE"/>
    <property type="match status" value="1"/>
</dbReference>
<dbReference type="STRING" id="272627.CCC_04101"/>
<dbReference type="GO" id="GO:0005886">
    <property type="term" value="C:plasma membrane"/>
    <property type="evidence" value="ECO:0007669"/>
    <property type="project" value="UniProtKB-SubCell"/>
</dbReference>
<proteinExistence type="inferred from homology"/>
<dbReference type="GO" id="GO:0015920">
    <property type="term" value="P:lipopolysaccharide transport"/>
    <property type="evidence" value="ECO:0007669"/>
    <property type="project" value="TreeGrafter"/>
</dbReference>
<keyword evidence="4" id="KW-0472">Membrane</keyword>
<dbReference type="PANTHER" id="PTHR30413:SF8">
    <property type="entry name" value="TRANSPORT PERMEASE PROTEIN"/>
    <property type="match status" value="1"/>
</dbReference>
<organism evidence="5 6">
    <name type="scientific">Paramagnetospirillum magnetotacticum MS-1</name>
    <dbReference type="NCBI Taxonomy" id="272627"/>
    <lineage>
        <taxon>Bacteria</taxon>
        <taxon>Pseudomonadati</taxon>
        <taxon>Pseudomonadota</taxon>
        <taxon>Alphaproteobacteria</taxon>
        <taxon>Rhodospirillales</taxon>
        <taxon>Magnetospirillaceae</taxon>
        <taxon>Paramagnetospirillum</taxon>
    </lineage>
</organism>
<comment type="subcellular location">
    <subcellularLocation>
        <location evidence="1">Cell inner membrane</location>
        <topology evidence="1">Multi-pass membrane protein</topology>
    </subcellularLocation>
</comment>
<accession>A0A0C2YY69</accession>
<protein>
    <submittedName>
        <fullName evidence="5">O-antigen export system permease protein RfbD</fullName>
    </submittedName>
</protein>
<keyword evidence="4" id="KW-1133">Transmembrane helix</keyword>
<feature type="transmembrane region" description="Helical" evidence="4">
    <location>
        <begin position="6"/>
        <end position="24"/>
    </location>
</feature>
<gene>
    <name evidence="5" type="ORF">CCC_04101</name>
</gene>
<feature type="transmembrane region" description="Helical" evidence="4">
    <location>
        <begin position="31"/>
        <end position="51"/>
    </location>
</feature>
<evidence type="ECO:0000256" key="4">
    <source>
        <dbReference type="SAM" id="Phobius"/>
    </source>
</evidence>
<keyword evidence="6" id="KW-1185">Reference proteome</keyword>
<feature type="transmembrane region" description="Helical" evidence="4">
    <location>
        <begin position="86"/>
        <end position="109"/>
    </location>
</feature>
<evidence type="ECO:0000256" key="3">
    <source>
        <dbReference type="ARBA" id="ARBA00022448"/>
    </source>
</evidence>
<evidence type="ECO:0000256" key="2">
    <source>
        <dbReference type="ARBA" id="ARBA00007783"/>
    </source>
</evidence>
<name>A0A0C2YY69_PARME</name>
<comment type="caution">
    <text evidence="5">The sequence shown here is derived from an EMBL/GenBank/DDBJ whole genome shotgun (WGS) entry which is preliminary data.</text>
</comment>
<keyword evidence="4" id="KW-0812">Transmembrane</keyword>